<comment type="caution">
    <text evidence="1">The sequence shown here is derived from an EMBL/GenBank/DDBJ whole genome shotgun (WGS) entry which is preliminary data.</text>
</comment>
<accession>A0A133U2S7</accession>
<feature type="non-terminal residue" evidence="1">
    <location>
        <position position="1"/>
    </location>
</feature>
<reference evidence="1 2" key="1">
    <citation type="journal article" date="2016" name="Sci. Rep.">
        <title>Metabolic traits of an uncultured archaeal lineage -MSBL1- from brine pools of the Red Sea.</title>
        <authorList>
            <person name="Mwirichia R."/>
            <person name="Alam I."/>
            <person name="Rashid M."/>
            <person name="Vinu M."/>
            <person name="Ba-Alawi W."/>
            <person name="Anthony Kamau A."/>
            <person name="Kamanda Ngugi D."/>
            <person name="Goker M."/>
            <person name="Klenk H.P."/>
            <person name="Bajic V."/>
            <person name="Stingl U."/>
        </authorList>
    </citation>
    <scope>NUCLEOTIDE SEQUENCE [LARGE SCALE GENOMIC DNA]</scope>
    <source>
        <strain evidence="1">SCGC-AAA259B11</strain>
    </source>
</reference>
<gene>
    <name evidence="1" type="ORF">AKJ61_04800</name>
</gene>
<proteinExistence type="predicted"/>
<organism evidence="1 2">
    <name type="scientific">candidate division MSBL1 archaeon SCGC-AAA259B11</name>
    <dbReference type="NCBI Taxonomy" id="1698260"/>
    <lineage>
        <taxon>Archaea</taxon>
        <taxon>Methanobacteriati</taxon>
        <taxon>Methanobacteriota</taxon>
        <taxon>candidate division MSBL1</taxon>
    </lineage>
</organism>
<dbReference type="Proteomes" id="UP000070184">
    <property type="component" value="Unassembled WGS sequence"/>
</dbReference>
<dbReference type="EMBL" id="LHXK01000115">
    <property type="protein sequence ID" value="KXA88486.1"/>
    <property type="molecule type" value="Genomic_DNA"/>
</dbReference>
<dbReference type="AlphaFoldDB" id="A0A133U2S7"/>
<protein>
    <submittedName>
        <fullName evidence="1">Uncharacterized protein</fullName>
    </submittedName>
</protein>
<evidence type="ECO:0000313" key="2">
    <source>
        <dbReference type="Proteomes" id="UP000070184"/>
    </source>
</evidence>
<name>A0A133U2S7_9EURY</name>
<sequence>FDTPPFFLFSHARSSSAVEQNMPCWGTGSAGKGFPEERIPFLLFFFLFFAPVRAGGAESREPATILAQNSPRCSTMFGLSSSPNTVAKLGAEKCPECDEKGLYKVDGTPPLWCENCGWRGYRNELAKEVLNC</sequence>
<evidence type="ECO:0000313" key="1">
    <source>
        <dbReference type="EMBL" id="KXA88486.1"/>
    </source>
</evidence>
<keyword evidence="2" id="KW-1185">Reference proteome</keyword>